<protein>
    <recommendedName>
        <fullName evidence="8">PHD-type domain-containing protein</fullName>
    </recommendedName>
</protein>
<dbReference type="SMART" id="SM00249">
    <property type="entry name" value="PHD"/>
    <property type="match status" value="1"/>
</dbReference>
<dbReference type="PROSITE" id="PS50016">
    <property type="entry name" value="ZF_PHD_2"/>
    <property type="match status" value="1"/>
</dbReference>
<dbReference type="PROSITE" id="PS01359">
    <property type="entry name" value="ZF_PHD_1"/>
    <property type="match status" value="1"/>
</dbReference>
<evidence type="ECO:0000259" key="8">
    <source>
        <dbReference type="PROSITE" id="PS50016"/>
    </source>
</evidence>
<evidence type="ECO:0000256" key="4">
    <source>
        <dbReference type="ARBA" id="ARBA00022833"/>
    </source>
</evidence>
<feature type="compositionally biased region" description="Basic and acidic residues" evidence="7">
    <location>
        <begin position="458"/>
        <end position="472"/>
    </location>
</feature>
<dbReference type="GO" id="GO:0045893">
    <property type="term" value="P:positive regulation of DNA-templated transcription"/>
    <property type="evidence" value="ECO:0007669"/>
    <property type="project" value="TreeGrafter"/>
</dbReference>
<dbReference type="Proteomes" id="UP000310158">
    <property type="component" value="Unassembled WGS sequence"/>
</dbReference>
<dbReference type="InterPro" id="IPR019787">
    <property type="entry name" value="Znf_PHD-finger"/>
</dbReference>
<dbReference type="SUPFAM" id="SSF57903">
    <property type="entry name" value="FYVE/PHD zinc finger"/>
    <property type="match status" value="1"/>
</dbReference>
<name>A0A4S4M5F5_9AGAM</name>
<organism evidence="9 10">
    <name type="scientific">Bondarzewia mesenterica</name>
    <dbReference type="NCBI Taxonomy" id="1095465"/>
    <lineage>
        <taxon>Eukaryota</taxon>
        <taxon>Fungi</taxon>
        <taxon>Dikarya</taxon>
        <taxon>Basidiomycota</taxon>
        <taxon>Agaricomycotina</taxon>
        <taxon>Agaricomycetes</taxon>
        <taxon>Russulales</taxon>
        <taxon>Bondarzewiaceae</taxon>
        <taxon>Bondarzewia</taxon>
    </lineage>
</organism>
<dbReference type="InterPro" id="IPR011011">
    <property type="entry name" value="Znf_FYVE_PHD"/>
</dbReference>
<evidence type="ECO:0000313" key="9">
    <source>
        <dbReference type="EMBL" id="THH19857.1"/>
    </source>
</evidence>
<dbReference type="PANTHER" id="PTHR46174">
    <property type="entry name" value="CXXC-TYPE ZINC FINGER PROTEIN 1"/>
    <property type="match status" value="1"/>
</dbReference>
<evidence type="ECO:0000256" key="1">
    <source>
        <dbReference type="ARBA" id="ARBA00004123"/>
    </source>
</evidence>
<feature type="region of interest" description="Disordered" evidence="7">
    <location>
        <begin position="444"/>
        <end position="472"/>
    </location>
</feature>
<feature type="domain" description="PHD-type" evidence="8">
    <location>
        <begin position="302"/>
        <end position="353"/>
    </location>
</feature>
<feature type="compositionally biased region" description="Acidic residues" evidence="7">
    <location>
        <begin position="61"/>
        <end position="70"/>
    </location>
</feature>
<evidence type="ECO:0000256" key="3">
    <source>
        <dbReference type="ARBA" id="ARBA00022771"/>
    </source>
</evidence>
<feature type="compositionally biased region" description="Basic residues" evidence="7">
    <location>
        <begin position="107"/>
        <end position="120"/>
    </location>
</feature>
<dbReference type="Gene3D" id="3.30.40.10">
    <property type="entry name" value="Zinc/RING finger domain, C3HC4 (zinc finger)"/>
    <property type="match status" value="1"/>
</dbReference>
<dbReference type="InterPro" id="IPR019786">
    <property type="entry name" value="Zinc_finger_PHD-type_CS"/>
</dbReference>
<dbReference type="Pfam" id="PF00628">
    <property type="entry name" value="PHD"/>
    <property type="match status" value="1"/>
</dbReference>
<keyword evidence="2" id="KW-0479">Metal-binding</keyword>
<keyword evidence="4" id="KW-0862">Zinc</keyword>
<gene>
    <name evidence="9" type="ORF">EW146_g1387</name>
</gene>
<dbReference type="PANTHER" id="PTHR46174:SF1">
    <property type="entry name" value="CXXC-TYPE ZINC FINGER PROTEIN 1"/>
    <property type="match status" value="1"/>
</dbReference>
<evidence type="ECO:0000256" key="2">
    <source>
        <dbReference type="ARBA" id="ARBA00022723"/>
    </source>
</evidence>
<evidence type="ECO:0000256" key="6">
    <source>
        <dbReference type="PROSITE-ProRule" id="PRU00146"/>
    </source>
</evidence>
<feature type="compositionally biased region" description="Polar residues" evidence="7">
    <location>
        <begin position="145"/>
        <end position="154"/>
    </location>
</feature>
<dbReference type="GO" id="GO:0008270">
    <property type="term" value="F:zinc ion binding"/>
    <property type="evidence" value="ECO:0007669"/>
    <property type="project" value="UniProtKB-KW"/>
</dbReference>
<dbReference type="EMBL" id="SGPL01000034">
    <property type="protein sequence ID" value="THH19857.1"/>
    <property type="molecule type" value="Genomic_DNA"/>
</dbReference>
<dbReference type="CDD" id="cd16039">
    <property type="entry name" value="PHD_SPP1"/>
    <property type="match status" value="1"/>
</dbReference>
<feature type="region of interest" description="Disordered" evidence="7">
    <location>
        <begin position="604"/>
        <end position="662"/>
    </location>
</feature>
<feature type="compositionally biased region" description="Acidic residues" evidence="7">
    <location>
        <begin position="286"/>
        <end position="297"/>
    </location>
</feature>
<proteinExistence type="predicted"/>
<keyword evidence="5" id="KW-0539">Nucleus</keyword>
<accession>A0A4S4M5F5</accession>
<dbReference type="InterPro" id="IPR001965">
    <property type="entry name" value="Znf_PHD"/>
</dbReference>
<sequence>MPVDQPAAEKTTGLSFEEELEEVAGVADAPTAMETDIDAVIARELDLVAEPSPAEHRSADDMEADVDDELLSLVGDHQSSHARPHQPSHSNSHQAPRSSLNTAAVPHRSHHDSHPKHAKGHASSSSARDASIKREAGMAFPPATSHPSLPSRSVSAAPVKTERESMPPPSLPLGRDNDTSSERAATPRGEDRPVPAKKKSASKAKQQPKQPAQPKARAKTSGTTKGKSKTVKDVAAFAVNRGKKGSPLSVPPQNAAKKSSAAAAASGRSRSTSVMPGGSLGPDVEGGNEEEEDKEQDDAEDKLYCVCKTRYDDEKVMIACDRCDEWYHTQCVNMPDLEVDLVDQFICPICIENNPHLSLRTTWKRRCLYGLTQRNPASSEACHKPARGAFSKYCSDECGVKCMQMRIGVWADKGGELEGLWESVKGAEKREGVVVSTQLAKEQQALSQSPEVAAGSNDADRMKADGKTSEDGRMIGDEPLLGIVKPKKAKAERELERLRPQLDDVVRKREATKKELEIVIWREKLTELAVQRSEIVEECGWDQRLCFGDEEVAEFGAGVLESYEEGGSGTGRWQKLRIAEIQFDKEMKDSALQKLTTREREIRKRIEDIVDPQAHLSTTTSNPPPHPAPLKNSNTPPAHHGHPKTKVNGDTTKKGKKRKSEA</sequence>
<feature type="compositionally biased region" description="Low complexity" evidence="7">
    <location>
        <begin position="203"/>
        <end position="225"/>
    </location>
</feature>
<dbReference type="InterPro" id="IPR013083">
    <property type="entry name" value="Znf_RING/FYVE/PHD"/>
</dbReference>
<feature type="region of interest" description="Disordered" evidence="7">
    <location>
        <begin position="48"/>
        <end position="297"/>
    </location>
</feature>
<comment type="caution">
    <text evidence="9">The sequence shown here is derived from an EMBL/GenBank/DDBJ whole genome shotgun (WGS) entry which is preliminary data.</text>
</comment>
<evidence type="ECO:0000256" key="7">
    <source>
        <dbReference type="SAM" id="MobiDB-lite"/>
    </source>
</evidence>
<evidence type="ECO:0000256" key="5">
    <source>
        <dbReference type="ARBA" id="ARBA00023242"/>
    </source>
</evidence>
<evidence type="ECO:0000313" key="10">
    <source>
        <dbReference type="Proteomes" id="UP000310158"/>
    </source>
</evidence>
<dbReference type="OrthoDB" id="436852at2759"/>
<feature type="compositionally biased region" description="Low complexity" evidence="7">
    <location>
        <begin position="255"/>
        <end position="271"/>
    </location>
</feature>
<feature type="compositionally biased region" description="Polar residues" evidence="7">
    <location>
        <begin position="87"/>
        <end position="102"/>
    </location>
</feature>
<dbReference type="GO" id="GO:0048188">
    <property type="term" value="C:Set1C/COMPASS complex"/>
    <property type="evidence" value="ECO:0007669"/>
    <property type="project" value="InterPro"/>
</dbReference>
<reference evidence="9 10" key="1">
    <citation type="submission" date="2019-02" db="EMBL/GenBank/DDBJ databases">
        <title>Genome sequencing of the rare red list fungi Bondarzewia mesenterica.</title>
        <authorList>
            <person name="Buettner E."/>
            <person name="Kellner H."/>
        </authorList>
    </citation>
    <scope>NUCLEOTIDE SEQUENCE [LARGE SCALE GENOMIC DNA]</scope>
    <source>
        <strain evidence="9 10">DSM 108281</strain>
    </source>
</reference>
<dbReference type="AlphaFoldDB" id="A0A4S4M5F5"/>
<keyword evidence="3 6" id="KW-0863">Zinc-finger</keyword>
<dbReference type="InterPro" id="IPR037869">
    <property type="entry name" value="Spp1/CFP1"/>
</dbReference>
<comment type="subcellular location">
    <subcellularLocation>
        <location evidence="1">Nucleus</location>
    </subcellularLocation>
</comment>
<keyword evidence="10" id="KW-1185">Reference proteome</keyword>